<evidence type="ECO:0000313" key="5">
    <source>
        <dbReference type="Proteomes" id="UP000253741"/>
    </source>
</evidence>
<sequence length="923" mass="101887">MPSNDTRMSMLAAPLTSALMGTVWLYRFPDKIEHEWKKLRSIYLGKTGSKANLPYAGLLTVLRASGATSATLNPTSKSKPPQFLALSKKLPAAHLRAAVALWEQALLQTPAEEISLAYSSDLADLFASVEPEHVAVWDHVRHGRRAVDADGWVWDAASSNLASLVAKTALPVDGRTIALRPDTENNVMVWDTDHLWSNNWLDARPAKDKKNDSPKSAADESQAPEEWKVRRHYAALRVEVAMKSLHSLPVPLVVMTPRVSRLSNQINGARTAWWAPRSPSRPLLCLNLGGKGKYTHLEHTSRLALDAWVRLMDEPVFPRGPEDTEFLPVSAMDLSGEPGAFRALIPFSKSFPLGKGVGLHTVAALADHLSEVTGQDLVRGRQVAKVLSVAARKTEYGRDATLLDDVDLQDIMAAAGCSKLRILALYEHQEMRTRMQRLLAYHFNRPDLASGMPDDEIAELGCHTEVLLHRAPELLSHGSHHDQRGALTDALPGLEAEGTGVLALVETEYDAKEWGRQRRAARRGEEGAVDPYTLDAKPEVSRHLARHGVLAQFLTPATKKLRSKKKEREAESPLEALGMELAADFPGHMAIGDMLRSAGLVHPRLTRAISTGKGLKDRVAHLGLHMRAQLGEKHTHRTEEPKLMWVLTAFVPVGEHWETLAYLPADRGSSGGWFNYARAQGLSRSRPIPEGSRGDDTLPRRIDHALFELARRLECGYVLYVSGDSTRPVWPLLSNKNADLLPDDDGLTNGRPALPGATLAPEHRPRAVIRTTSSADPSIPVPALFHEIGEDGNENDGDKTSNALFQLDGTDTTFLMSRRPHQMDGKTPSAKSGRNQGRWACDDKEQQAETWYNLTATEIAVIQRPDGDDALPYALTAARLCNHALAWEHRTRHPLPIHAAIQMDKNHPAHRRTIDWEADDTTG</sequence>
<dbReference type="AlphaFoldDB" id="A0A370BGY7"/>
<evidence type="ECO:0000259" key="3">
    <source>
        <dbReference type="Pfam" id="PF13111"/>
    </source>
</evidence>
<dbReference type="Proteomes" id="UP000253741">
    <property type="component" value="Unassembled WGS sequence"/>
</dbReference>
<reference evidence="4 5" key="1">
    <citation type="submission" date="2018-07" db="EMBL/GenBank/DDBJ databases">
        <title>Streptomyces species from bats.</title>
        <authorList>
            <person name="Dunlap C."/>
        </authorList>
    </citation>
    <scope>NUCLEOTIDE SEQUENCE [LARGE SCALE GENOMIC DNA]</scope>
    <source>
        <strain evidence="4 5">AC230</strain>
    </source>
</reference>
<dbReference type="Pfam" id="PF13032">
    <property type="entry name" value="RNaseH_pPIWI_RE"/>
    <property type="match status" value="1"/>
</dbReference>
<evidence type="ECO:0000256" key="1">
    <source>
        <dbReference type="SAM" id="MobiDB-lite"/>
    </source>
</evidence>
<gene>
    <name evidence="4" type="ORF">DVH02_05825</name>
</gene>
<protein>
    <submittedName>
        <fullName evidence="4">DUF3893 domain-containing protein</fullName>
    </submittedName>
</protein>
<proteinExistence type="predicted"/>
<dbReference type="InterPro" id="IPR024996">
    <property type="entry name" value="RNaseH_pPIWI_RE"/>
</dbReference>
<organism evidence="4 5">
    <name type="scientific">Streptomyces corynorhini</name>
    <dbReference type="NCBI Taxonomy" id="2282652"/>
    <lineage>
        <taxon>Bacteria</taxon>
        <taxon>Bacillati</taxon>
        <taxon>Actinomycetota</taxon>
        <taxon>Actinomycetes</taxon>
        <taxon>Kitasatosporales</taxon>
        <taxon>Streptomycetaceae</taxon>
        <taxon>Streptomyces</taxon>
    </lineage>
</organism>
<dbReference type="Pfam" id="PF13111">
    <property type="entry name" value="pPIWI_RE_X"/>
    <property type="match status" value="1"/>
</dbReference>
<comment type="caution">
    <text evidence="4">The sequence shown here is derived from an EMBL/GenBank/DDBJ whole genome shotgun (WGS) entry which is preliminary data.</text>
</comment>
<dbReference type="EMBL" id="QQNA01000033">
    <property type="protein sequence ID" value="RDG39063.1"/>
    <property type="molecule type" value="Genomic_DNA"/>
</dbReference>
<dbReference type="RefSeq" id="WP_114622606.1">
    <property type="nucleotide sequence ID" value="NZ_QQNA01000033.1"/>
</dbReference>
<feature type="domain" description="pPIWI-RE RNaseH" evidence="2">
    <location>
        <begin position="621"/>
        <end position="908"/>
    </location>
</feature>
<feature type="region of interest" description="Disordered" evidence="1">
    <location>
        <begin position="204"/>
        <end position="224"/>
    </location>
</feature>
<keyword evidence="5" id="KW-1185">Reference proteome</keyword>
<evidence type="ECO:0000313" key="4">
    <source>
        <dbReference type="EMBL" id="RDG39063.1"/>
    </source>
</evidence>
<feature type="compositionally biased region" description="Basic and acidic residues" evidence="1">
    <location>
        <begin position="204"/>
        <end position="213"/>
    </location>
</feature>
<dbReference type="InterPro" id="IPR025085">
    <property type="entry name" value="pPIWI_RE_X"/>
</dbReference>
<evidence type="ECO:0000259" key="2">
    <source>
        <dbReference type="Pfam" id="PF13032"/>
    </source>
</evidence>
<dbReference type="OrthoDB" id="4561883at2"/>
<accession>A0A370BGY7</accession>
<feature type="domain" description="pPIWI-RE module N-terminal" evidence="3">
    <location>
        <begin position="19"/>
        <end position="380"/>
    </location>
</feature>
<name>A0A370BGY7_9ACTN</name>